<evidence type="ECO:0000259" key="4">
    <source>
        <dbReference type="PROSITE" id="PS51747"/>
    </source>
</evidence>
<evidence type="ECO:0000256" key="2">
    <source>
        <dbReference type="PIRSR" id="PIRSR006019-1"/>
    </source>
</evidence>
<dbReference type="GO" id="GO:0008270">
    <property type="term" value="F:zinc ion binding"/>
    <property type="evidence" value="ECO:0007669"/>
    <property type="project" value="InterPro"/>
</dbReference>
<name>A0A8S5UHM0_9CAUD</name>
<dbReference type="InterPro" id="IPR002125">
    <property type="entry name" value="CMP_dCMP_dom"/>
</dbReference>
<feature type="binding site" evidence="3">
    <location>
        <position position="80"/>
    </location>
    <ligand>
        <name>Zn(2+)</name>
        <dbReference type="ChEBI" id="CHEBI:29105"/>
        <note>catalytic</note>
    </ligand>
</feature>
<dbReference type="SUPFAM" id="SSF53927">
    <property type="entry name" value="Cytidine deaminase-like"/>
    <property type="match status" value="1"/>
</dbReference>
<dbReference type="EMBL" id="BK016090">
    <property type="protein sequence ID" value="DAF93922.1"/>
    <property type="molecule type" value="Genomic_DNA"/>
</dbReference>
<dbReference type="EMBL" id="BK016090">
    <property type="protein sequence ID" value="DAF93923.1"/>
    <property type="molecule type" value="Genomic_DNA"/>
</dbReference>
<dbReference type="InterPro" id="IPR016193">
    <property type="entry name" value="Cytidine_deaminase-like"/>
</dbReference>
<feature type="domain" description="CMP/dCMP-type deaminase" evidence="4">
    <location>
        <begin position="6"/>
        <end position="141"/>
    </location>
</feature>
<sequence length="150" mass="16279">MGSTLKDDMLYMGIAQAAATMSVDPKHQVGCAIVTPDDMITLGWNGTPPGHDNETRVPKLVRCEHGTLQLQMATKPTVMHAEFNALTKFSGSTASAENARLYTTHSPCVSCALVAIRAKIREVVYQHVYEASDGRHILSDAGIKVRQIRG</sequence>
<dbReference type="InterPro" id="IPR016473">
    <property type="entry name" value="dCMP_deaminase"/>
</dbReference>
<dbReference type="GO" id="GO:0004132">
    <property type="term" value="F:dCMP deaminase activity"/>
    <property type="evidence" value="ECO:0007669"/>
    <property type="project" value="InterPro"/>
</dbReference>
<protein>
    <submittedName>
        <fullName evidence="5">Deoxycytidylate deaminase</fullName>
    </submittedName>
</protein>
<reference evidence="5" key="1">
    <citation type="journal article" date="2021" name="Proc. Natl. Acad. Sci. U.S.A.">
        <title>A Catalog of Tens of Thousands of Viruses from Human Metagenomes Reveals Hidden Associations with Chronic Diseases.</title>
        <authorList>
            <person name="Tisza M.J."/>
            <person name="Buck C.B."/>
        </authorList>
    </citation>
    <scope>NUCLEOTIDE SEQUENCE</scope>
    <source>
        <strain evidence="5">Ctu2j3</strain>
    </source>
</reference>
<keyword evidence="1" id="KW-0378">Hydrolase</keyword>
<evidence type="ECO:0000256" key="1">
    <source>
        <dbReference type="ARBA" id="ARBA00022801"/>
    </source>
</evidence>
<feature type="active site" description="Proton donor" evidence="2">
    <location>
        <position position="82"/>
    </location>
</feature>
<feature type="binding site" evidence="3">
    <location>
        <position position="111"/>
    </location>
    <ligand>
        <name>Zn(2+)</name>
        <dbReference type="ChEBI" id="CHEBI:29105"/>
        <note>catalytic</note>
    </ligand>
</feature>
<comment type="cofactor">
    <cofactor evidence="3">
        <name>Zn(2+)</name>
        <dbReference type="ChEBI" id="CHEBI:29105"/>
    </cofactor>
</comment>
<dbReference type="PANTHER" id="PTHR11086">
    <property type="entry name" value="DEOXYCYTIDYLATE DEAMINASE-RELATED"/>
    <property type="match status" value="1"/>
</dbReference>
<dbReference type="PIRSF" id="PIRSF006019">
    <property type="entry name" value="dCMP_deaminase"/>
    <property type="match status" value="1"/>
</dbReference>
<dbReference type="PANTHER" id="PTHR11086:SF18">
    <property type="entry name" value="DEOXYCYTIDYLATE DEAMINASE"/>
    <property type="match status" value="1"/>
</dbReference>
<keyword evidence="3" id="KW-0479">Metal-binding</keyword>
<organism evidence="5">
    <name type="scientific">Myoviridae sp. ctu2j3</name>
    <dbReference type="NCBI Taxonomy" id="2825197"/>
    <lineage>
        <taxon>Viruses</taxon>
        <taxon>Duplodnaviria</taxon>
        <taxon>Heunggongvirae</taxon>
        <taxon>Uroviricota</taxon>
        <taxon>Caudoviricetes</taxon>
    </lineage>
</organism>
<accession>A0A8S5UHM0</accession>
<keyword evidence="3" id="KW-0862">Zinc</keyword>
<dbReference type="GO" id="GO:0006220">
    <property type="term" value="P:pyrimidine nucleotide metabolic process"/>
    <property type="evidence" value="ECO:0007669"/>
    <property type="project" value="InterPro"/>
</dbReference>
<dbReference type="InterPro" id="IPR015517">
    <property type="entry name" value="dCMP_deaminase-rel"/>
</dbReference>
<dbReference type="Gene3D" id="3.40.140.10">
    <property type="entry name" value="Cytidine Deaminase, domain 2"/>
    <property type="match status" value="1"/>
</dbReference>
<dbReference type="PROSITE" id="PS51747">
    <property type="entry name" value="CYT_DCMP_DEAMINASES_2"/>
    <property type="match status" value="1"/>
</dbReference>
<evidence type="ECO:0000256" key="3">
    <source>
        <dbReference type="PIRSR" id="PIRSR006019-2"/>
    </source>
</evidence>
<evidence type="ECO:0000313" key="5">
    <source>
        <dbReference type="EMBL" id="DAF93923.1"/>
    </source>
</evidence>
<feature type="binding site" evidence="3">
    <location>
        <position position="108"/>
    </location>
    <ligand>
        <name>Zn(2+)</name>
        <dbReference type="ChEBI" id="CHEBI:29105"/>
        <note>catalytic</note>
    </ligand>
</feature>
<proteinExistence type="predicted"/>
<dbReference type="Pfam" id="PF00383">
    <property type="entry name" value="dCMP_cyt_deam_1"/>
    <property type="match status" value="1"/>
</dbReference>